<name>A0ABM1VZQ6_APLCA</name>
<evidence type="ECO:0000313" key="2">
    <source>
        <dbReference type="Proteomes" id="UP000694888"/>
    </source>
</evidence>
<proteinExistence type="predicted"/>
<dbReference type="GeneID" id="118478422"/>
<evidence type="ECO:0000256" key="1">
    <source>
        <dbReference type="SAM" id="MobiDB-lite"/>
    </source>
</evidence>
<reference evidence="3" key="1">
    <citation type="submission" date="2025-08" db="UniProtKB">
        <authorList>
            <consortium name="RefSeq"/>
        </authorList>
    </citation>
    <scope>IDENTIFICATION</scope>
</reference>
<keyword evidence="2" id="KW-1185">Reference proteome</keyword>
<organism evidence="2 3">
    <name type="scientific">Aplysia californica</name>
    <name type="common">California sea hare</name>
    <dbReference type="NCBI Taxonomy" id="6500"/>
    <lineage>
        <taxon>Eukaryota</taxon>
        <taxon>Metazoa</taxon>
        <taxon>Spiralia</taxon>
        <taxon>Lophotrochozoa</taxon>
        <taxon>Mollusca</taxon>
        <taxon>Gastropoda</taxon>
        <taxon>Heterobranchia</taxon>
        <taxon>Euthyneura</taxon>
        <taxon>Tectipleura</taxon>
        <taxon>Aplysiida</taxon>
        <taxon>Aplysioidea</taxon>
        <taxon>Aplysiidae</taxon>
        <taxon>Aplysia</taxon>
    </lineage>
</organism>
<dbReference type="RefSeq" id="XP_035827899.1">
    <property type="nucleotide sequence ID" value="XM_035972006.1"/>
</dbReference>
<evidence type="ECO:0000313" key="3">
    <source>
        <dbReference type="RefSeq" id="XP_035827899.1"/>
    </source>
</evidence>
<feature type="region of interest" description="Disordered" evidence="1">
    <location>
        <begin position="1"/>
        <end position="21"/>
    </location>
</feature>
<protein>
    <submittedName>
        <fullName evidence="3">Uncharacterized protein LOC118478422</fullName>
    </submittedName>
</protein>
<accession>A0ABM1VZQ6</accession>
<dbReference type="Proteomes" id="UP000694888">
    <property type="component" value="Unplaced"/>
</dbReference>
<gene>
    <name evidence="3" type="primary">LOC118478422</name>
</gene>
<sequence>MNVPTVDSCPDHPSAVLDPPQTSSQAQLLKMNSPVTETTTGLTFLNTSVYWCHANPTNVSRPNLVYWTGVYNGPAFWGHEDLETALKDLAKMEKFYIYPSRRGKRRSCNPNKHTQRHFKFAILLDVDDDNHIHFRKNPLSFSKWKRARAEMSTRSLQWR</sequence>